<proteinExistence type="predicted"/>
<evidence type="ECO:0000313" key="5">
    <source>
        <dbReference type="Proteomes" id="UP000183760"/>
    </source>
</evidence>
<evidence type="ECO:0008006" key="7">
    <source>
        <dbReference type="Google" id="ProtNLM"/>
    </source>
</evidence>
<dbReference type="STRING" id="1334629.MFUL124B02_29505"/>
<feature type="chain" id="PRO_5023097935" description="Lipoprotein" evidence="2">
    <location>
        <begin position="22"/>
        <end position="116"/>
    </location>
</feature>
<comment type="caution">
    <text evidence="3">The sequence shown here is derived from an EMBL/GenBank/DDBJ whole genome shotgun (WGS) entry which is preliminary data.</text>
</comment>
<keyword evidence="5" id="KW-1185">Reference proteome</keyword>
<reference evidence="4 5" key="1">
    <citation type="submission" date="2016-10" db="EMBL/GenBank/DDBJ databases">
        <authorList>
            <person name="Varghese N."/>
            <person name="Submissions S."/>
        </authorList>
    </citation>
    <scope>NUCLEOTIDE SEQUENCE [LARGE SCALE GENOMIC DNA]</scope>
    <source>
        <strain evidence="4 5">DSM 16525</strain>
    </source>
</reference>
<evidence type="ECO:0000256" key="1">
    <source>
        <dbReference type="SAM" id="MobiDB-lite"/>
    </source>
</evidence>
<feature type="compositionally biased region" description="Polar residues" evidence="1">
    <location>
        <begin position="34"/>
        <end position="43"/>
    </location>
</feature>
<dbReference type="Proteomes" id="UP000321514">
    <property type="component" value="Unassembled WGS sequence"/>
</dbReference>
<dbReference type="PROSITE" id="PS51257">
    <property type="entry name" value="PROKAR_LIPOPROTEIN"/>
    <property type="match status" value="1"/>
</dbReference>
<organism evidence="3 6">
    <name type="scientific">Myxococcus fulvus</name>
    <dbReference type="NCBI Taxonomy" id="33"/>
    <lineage>
        <taxon>Bacteria</taxon>
        <taxon>Pseudomonadati</taxon>
        <taxon>Myxococcota</taxon>
        <taxon>Myxococcia</taxon>
        <taxon>Myxococcales</taxon>
        <taxon>Cystobacterineae</taxon>
        <taxon>Myxococcaceae</taxon>
        <taxon>Myxococcus</taxon>
    </lineage>
</organism>
<evidence type="ECO:0000313" key="4">
    <source>
        <dbReference type="EMBL" id="SEU22146.1"/>
    </source>
</evidence>
<dbReference type="OrthoDB" id="5526505at2"/>
<gene>
    <name evidence="3" type="ORF">MFU01_32410</name>
    <name evidence="4" type="ORF">SAMN05443572_106371</name>
</gene>
<name>A0A511T237_MYXFU</name>
<evidence type="ECO:0000256" key="2">
    <source>
        <dbReference type="SAM" id="SignalP"/>
    </source>
</evidence>
<sequence length="116" mass="11903">MKRHVVWLAILAVLGSGFAGCGPGTETPEVPADETSQPSPSDEVSSEDRPVEAFARNCKTTCSGFTASGGTCNVVGFGATTFLGGCKKACRFARQDADAKAASYGCQLAQCSDACN</sequence>
<dbReference type="AlphaFoldDB" id="A0A511T237"/>
<dbReference type="EMBL" id="FOIB01000006">
    <property type="protein sequence ID" value="SEU22146.1"/>
    <property type="molecule type" value="Genomic_DNA"/>
</dbReference>
<keyword evidence="2" id="KW-0732">Signal</keyword>
<reference evidence="3 6" key="2">
    <citation type="submission" date="2019-07" db="EMBL/GenBank/DDBJ databases">
        <title>Whole genome shotgun sequence of Myxococcus fulvus NBRC 100333.</title>
        <authorList>
            <person name="Hosoyama A."/>
            <person name="Uohara A."/>
            <person name="Ohji S."/>
            <person name="Ichikawa N."/>
        </authorList>
    </citation>
    <scope>NUCLEOTIDE SEQUENCE [LARGE SCALE GENOMIC DNA]</scope>
    <source>
        <strain evidence="3 6">NBRC 100333</strain>
    </source>
</reference>
<dbReference type="RefSeq" id="WP_074956322.1">
    <property type="nucleotide sequence ID" value="NZ_BJXR01000027.1"/>
</dbReference>
<protein>
    <recommendedName>
        <fullName evidence="7">Lipoprotein</fullName>
    </recommendedName>
</protein>
<evidence type="ECO:0000313" key="6">
    <source>
        <dbReference type="Proteomes" id="UP000321514"/>
    </source>
</evidence>
<feature type="region of interest" description="Disordered" evidence="1">
    <location>
        <begin position="20"/>
        <end position="49"/>
    </location>
</feature>
<dbReference type="Proteomes" id="UP000183760">
    <property type="component" value="Unassembled WGS sequence"/>
</dbReference>
<dbReference type="EMBL" id="BJXR01000027">
    <property type="protein sequence ID" value="GEN08204.1"/>
    <property type="molecule type" value="Genomic_DNA"/>
</dbReference>
<feature type="signal peptide" evidence="2">
    <location>
        <begin position="1"/>
        <end position="21"/>
    </location>
</feature>
<accession>A0A511T237</accession>
<evidence type="ECO:0000313" key="3">
    <source>
        <dbReference type="EMBL" id="GEN08204.1"/>
    </source>
</evidence>